<evidence type="ECO:0000256" key="1">
    <source>
        <dbReference type="SAM" id="MobiDB-lite"/>
    </source>
</evidence>
<reference evidence="2" key="1">
    <citation type="submission" date="2013-12" db="EMBL/GenBank/DDBJ databases">
        <authorList>
            <person name="Aslett M."/>
        </authorList>
    </citation>
    <scope>NUCLEOTIDE SEQUENCE [LARGE SCALE GENOMIC DNA]</scope>
    <source>
        <strain evidence="2">Lindley</strain>
    </source>
</reference>
<evidence type="ECO:0000313" key="2">
    <source>
        <dbReference type="Proteomes" id="UP000050741"/>
    </source>
</evidence>
<accession>A0A183CQK2</accession>
<dbReference type="WBParaSite" id="GPLIN_001516000">
    <property type="protein sequence ID" value="GPLIN_001516000"/>
    <property type="gene ID" value="GPLIN_001516000"/>
</dbReference>
<evidence type="ECO:0000313" key="3">
    <source>
        <dbReference type="WBParaSite" id="GPLIN_001516000"/>
    </source>
</evidence>
<organism evidence="2 3">
    <name type="scientific">Globodera pallida</name>
    <name type="common">Potato cyst nematode worm</name>
    <name type="synonym">Heterodera pallida</name>
    <dbReference type="NCBI Taxonomy" id="36090"/>
    <lineage>
        <taxon>Eukaryota</taxon>
        <taxon>Metazoa</taxon>
        <taxon>Ecdysozoa</taxon>
        <taxon>Nematoda</taxon>
        <taxon>Chromadorea</taxon>
        <taxon>Rhabditida</taxon>
        <taxon>Tylenchina</taxon>
        <taxon>Tylenchomorpha</taxon>
        <taxon>Tylenchoidea</taxon>
        <taxon>Heteroderidae</taxon>
        <taxon>Heteroderinae</taxon>
        <taxon>Globodera</taxon>
    </lineage>
</organism>
<proteinExistence type="predicted"/>
<protein>
    <submittedName>
        <fullName evidence="3">Uncharacterized protein</fullName>
    </submittedName>
</protein>
<feature type="compositionally biased region" description="Acidic residues" evidence="1">
    <location>
        <begin position="30"/>
        <end position="63"/>
    </location>
</feature>
<keyword evidence="2" id="KW-1185">Reference proteome</keyword>
<feature type="region of interest" description="Disordered" evidence="1">
    <location>
        <begin position="19"/>
        <end position="89"/>
    </location>
</feature>
<reference evidence="3" key="3">
    <citation type="submission" date="2016-06" db="UniProtKB">
        <authorList>
            <consortium name="WormBaseParasite"/>
        </authorList>
    </citation>
    <scope>IDENTIFICATION</scope>
</reference>
<dbReference type="Proteomes" id="UP000050741">
    <property type="component" value="Unassembled WGS sequence"/>
</dbReference>
<sequence length="89" mass="9824">MAQLLFRRDTILAPEFRTLMGCPPMREEGGEKEEAEGGAGKEDDEIVPEEEGGDGGQEEEEDTGSVFDKNGSVVAEEDRESEWEVEEMA</sequence>
<name>A0A183CQK2_GLOPA</name>
<reference evidence="2" key="2">
    <citation type="submission" date="2014-05" db="EMBL/GenBank/DDBJ databases">
        <title>The genome and life-stage specific transcriptomes of Globodera pallida elucidate key aspects of plant parasitism by a cyst nematode.</title>
        <authorList>
            <person name="Cotton J.A."/>
            <person name="Lilley C.J."/>
            <person name="Jones L.M."/>
            <person name="Kikuchi T."/>
            <person name="Reid A.J."/>
            <person name="Thorpe P."/>
            <person name="Tsai I.J."/>
            <person name="Beasley H."/>
            <person name="Blok V."/>
            <person name="Cock P.J.A."/>
            <person name="Van den Akker S.E."/>
            <person name="Holroyd N."/>
            <person name="Hunt M."/>
            <person name="Mantelin S."/>
            <person name="Naghra H."/>
            <person name="Pain A."/>
            <person name="Palomares-Rius J.E."/>
            <person name="Zarowiecki M."/>
            <person name="Berriman M."/>
            <person name="Jones J.T."/>
            <person name="Urwin P.E."/>
        </authorList>
    </citation>
    <scope>NUCLEOTIDE SEQUENCE [LARGE SCALE GENOMIC DNA]</scope>
    <source>
        <strain evidence="2">Lindley</strain>
    </source>
</reference>
<dbReference type="AlphaFoldDB" id="A0A183CQK2"/>
<feature type="compositionally biased region" description="Acidic residues" evidence="1">
    <location>
        <begin position="75"/>
        <end position="89"/>
    </location>
</feature>